<gene>
    <name evidence="2" type="ORF">GCM10009765_41970</name>
</gene>
<sequence>MTTFAVAATAAVSALVLASTAPAAADPPPLATVPLPLQQVALVNPELPYSASYTLNPVVPFDQAPAGTVPACWHPSRPLGDLDGVYGSGIIEDPLLPDLPYLVESNIVLRYPNAAAASAVAAQWNTDLAGCSAPPARINVHKVTTIQNIPVWAYEQTLPGRTVTGYRQFALVQDDNVLDFLAVQDTVTQAPHPLMPFTTSITAMKQHLAGLI</sequence>
<dbReference type="RefSeq" id="WP_344311979.1">
    <property type="nucleotide sequence ID" value="NZ_BAAANY010000015.1"/>
</dbReference>
<protein>
    <recommendedName>
        <fullName evidence="4">PknH-like extracellular domain-containing protein</fullName>
    </recommendedName>
</protein>
<evidence type="ECO:0000313" key="2">
    <source>
        <dbReference type="EMBL" id="GAA1688099.1"/>
    </source>
</evidence>
<proteinExistence type="predicted"/>
<comment type="caution">
    <text evidence="2">The sequence shown here is derived from an EMBL/GenBank/DDBJ whole genome shotgun (WGS) entry which is preliminary data.</text>
</comment>
<keyword evidence="3" id="KW-1185">Reference proteome</keyword>
<evidence type="ECO:0000256" key="1">
    <source>
        <dbReference type="SAM" id="SignalP"/>
    </source>
</evidence>
<dbReference type="Proteomes" id="UP001500618">
    <property type="component" value="Unassembled WGS sequence"/>
</dbReference>
<dbReference type="EMBL" id="BAAANY010000015">
    <property type="protein sequence ID" value="GAA1688099.1"/>
    <property type="molecule type" value="Genomic_DNA"/>
</dbReference>
<organism evidence="2 3">
    <name type="scientific">Fodinicola feengrottensis</name>
    <dbReference type="NCBI Taxonomy" id="435914"/>
    <lineage>
        <taxon>Bacteria</taxon>
        <taxon>Bacillati</taxon>
        <taxon>Actinomycetota</taxon>
        <taxon>Actinomycetes</taxon>
        <taxon>Mycobacteriales</taxon>
        <taxon>Fodinicola</taxon>
    </lineage>
</organism>
<evidence type="ECO:0008006" key="4">
    <source>
        <dbReference type="Google" id="ProtNLM"/>
    </source>
</evidence>
<accession>A0ABN2HIR7</accession>
<evidence type="ECO:0000313" key="3">
    <source>
        <dbReference type="Proteomes" id="UP001500618"/>
    </source>
</evidence>
<feature type="chain" id="PRO_5045040851" description="PknH-like extracellular domain-containing protein" evidence="1">
    <location>
        <begin position="26"/>
        <end position="212"/>
    </location>
</feature>
<feature type="signal peptide" evidence="1">
    <location>
        <begin position="1"/>
        <end position="25"/>
    </location>
</feature>
<reference evidence="2 3" key="1">
    <citation type="journal article" date="2019" name="Int. J. Syst. Evol. Microbiol.">
        <title>The Global Catalogue of Microorganisms (GCM) 10K type strain sequencing project: providing services to taxonomists for standard genome sequencing and annotation.</title>
        <authorList>
            <consortium name="The Broad Institute Genomics Platform"/>
            <consortium name="The Broad Institute Genome Sequencing Center for Infectious Disease"/>
            <person name="Wu L."/>
            <person name="Ma J."/>
        </authorList>
    </citation>
    <scope>NUCLEOTIDE SEQUENCE [LARGE SCALE GENOMIC DNA]</scope>
    <source>
        <strain evidence="2 3">JCM 14718</strain>
    </source>
</reference>
<keyword evidence="1" id="KW-0732">Signal</keyword>
<name>A0ABN2HIR7_9ACTN</name>